<comment type="catalytic activity">
    <reaction evidence="1">
        <text>Hydrolyzes the link between N-acetylmuramoyl residues and L-amino acid residues in certain cell-wall glycopeptides.</text>
        <dbReference type="EC" id="3.5.1.28"/>
    </reaction>
</comment>
<dbReference type="EC" id="3.5.1.28" evidence="2"/>
<name>A0ABX6UT04_9BRAD</name>
<dbReference type="Pfam" id="PF01520">
    <property type="entry name" value="Amidase_3"/>
    <property type="match status" value="1"/>
</dbReference>
<dbReference type="PANTHER" id="PTHR30404">
    <property type="entry name" value="N-ACETYLMURAMOYL-L-ALANINE AMIDASE"/>
    <property type="match status" value="1"/>
</dbReference>
<evidence type="ECO:0000313" key="5">
    <source>
        <dbReference type="EMBL" id="QOZ64172.1"/>
    </source>
</evidence>
<proteinExistence type="predicted"/>
<keyword evidence="3" id="KW-0378">Hydrolase</keyword>
<dbReference type="PANTHER" id="PTHR30404:SF0">
    <property type="entry name" value="N-ACETYLMURAMOYL-L-ALANINE AMIDASE AMIC"/>
    <property type="match status" value="1"/>
</dbReference>
<dbReference type="SUPFAM" id="SSF53187">
    <property type="entry name" value="Zn-dependent exopeptidases"/>
    <property type="match status" value="1"/>
</dbReference>
<dbReference type="CDD" id="cd02696">
    <property type="entry name" value="MurNAc-LAA"/>
    <property type="match status" value="1"/>
</dbReference>
<dbReference type="InterPro" id="IPR002508">
    <property type="entry name" value="MurNAc-LAA_cat"/>
</dbReference>
<gene>
    <name evidence="5" type="ORF">XH86_35335</name>
</gene>
<organism evidence="5 6">
    <name type="scientific">Bradyrhizobium guangdongense</name>
    <dbReference type="NCBI Taxonomy" id="1325090"/>
    <lineage>
        <taxon>Bacteria</taxon>
        <taxon>Pseudomonadati</taxon>
        <taxon>Pseudomonadota</taxon>
        <taxon>Alphaproteobacteria</taxon>
        <taxon>Hyphomicrobiales</taxon>
        <taxon>Nitrobacteraceae</taxon>
        <taxon>Bradyrhizobium</taxon>
    </lineage>
</organism>
<dbReference type="Gene3D" id="3.40.630.40">
    <property type="entry name" value="Zn-dependent exopeptidases"/>
    <property type="match status" value="1"/>
</dbReference>
<dbReference type="InterPro" id="IPR050695">
    <property type="entry name" value="N-acetylmuramoyl_amidase_3"/>
</dbReference>
<evidence type="ECO:0000259" key="4">
    <source>
        <dbReference type="SMART" id="SM00646"/>
    </source>
</evidence>
<sequence>MKARAKPAAPTACDPRNFKIVLDVGHTSESQGATSARNDVEFGFNLNLTRRIGTHLKSAGFAATRVLVTDGKAKASLLKRVGTANAAHADLVLSIHHDSVPDKMLEEWEFDGARSWFSDRFSGHSLFVSERNPHFTDSLSFARLLGKELKADGLHYASQYTLPLMGRYRHPLLDKDVGVYRYDGLVVLSQTRSAAVLLEAGSIINRDEEMAMNSPERQELIASAVTTAMRAYCEKR</sequence>
<protein>
    <recommendedName>
        <fullName evidence="2">N-acetylmuramoyl-L-alanine amidase</fullName>
        <ecNumber evidence="2">3.5.1.28</ecNumber>
    </recommendedName>
</protein>
<feature type="domain" description="MurNAc-LAA" evidence="4">
    <location>
        <begin position="81"/>
        <end position="230"/>
    </location>
</feature>
<dbReference type="Proteomes" id="UP000593880">
    <property type="component" value="Chromosome"/>
</dbReference>
<evidence type="ECO:0000256" key="3">
    <source>
        <dbReference type="ARBA" id="ARBA00022801"/>
    </source>
</evidence>
<evidence type="ECO:0000256" key="1">
    <source>
        <dbReference type="ARBA" id="ARBA00001561"/>
    </source>
</evidence>
<evidence type="ECO:0000256" key="2">
    <source>
        <dbReference type="ARBA" id="ARBA00011901"/>
    </source>
</evidence>
<reference evidence="5 6" key="1">
    <citation type="submission" date="2018-06" db="EMBL/GenBank/DDBJ databases">
        <title>Comparative genomics of rhizobia nodulating Arachis hypogaea in China.</title>
        <authorList>
            <person name="Li Y."/>
        </authorList>
    </citation>
    <scope>NUCLEOTIDE SEQUENCE [LARGE SCALE GENOMIC DNA]</scope>
    <source>
        <strain evidence="5 6">CCBAU 51658</strain>
    </source>
</reference>
<evidence type="ECO:0000313" key="6">
    <source>
        <dbReference type="Proteomes" id="UP000593880"/>
    </source>
</evidence>
<accession>A0ABX6UT04</accession>
<keyword evidence="6" id="KW-1185">Reference proteome</keyword>
<dbReference type="EMBL" id="CP030057">
    <property type="protein sequence ID" value="QOZ64172.1"/>
    <property type="molecule type" value="Genomic_DNA"/>
</dbReference>
<dbReference type="SMART" id="SM00646">
    <property type="entry name" value="Ami_3"/>
    <property type="match status" value="1"/>
</dbReference>